<evidence type="ECO:0000256" key="7">
    <source>
        <dbReference type="ARBA" id="ARBA00022989"/>
    </source>
</evidence>
<protein>
    <submittedName>
        <fullName evidence="16">Neur_chan_LBD domain-containing protein</fullName>
    </submittedName>
</protein>
<evidence type="ECO:0000256" key="4">
    <source>
        <dbReference type="ARBA" id="ARBA00022475"/>
    </source>
</evidence>
<dbReference type="InterPro" id="IPR006028">
    <property type="entry name" value="GABAA/Glycine_rcpt"/>
</dbReference>
<dbReference type="GO" id="GO:0005230">
    <property type="term" value="F:extracellular ligand-gated monoatomic ion channel activity"/>
    <property type="evidence" value="ECO:0007669"/>
    <property type="project" value="InterPro"/>
</dbReference>
<comment type="similarity">
    <text evidence="11">Belongs to the ligand-gated ion channel (TC 1.A.9) family.</text>
</comment>
<sequence>MKELPVLRVVFLLWFSLLISTSRNRVDGRTLPEEIRLDRDKSRFLTLPPRDLGPTYVDINLHMHAIPEVNVRTMELSVVLTLRQRWHDARLQRNETDSPDSAHATQNWLSKDIWTPDVYFLNARAGILHQVTRPNEMIWIHNNGVVIYSQKLTLRLFCHMTFWNFPMDTQSCSILIGSYGHTKQELEIRWWNTKHHHFAKEHIGPVLWYLAVETNDELGLSVFKHPIYAFRNCNSSSFVMGVFSCLELELRLVRKYGFYIIYAYLPSSLVVLIAWLAFLVDPRAVPARVSLGLLSVIALIMHNASLLVHLPNVSYIKAIDLWFFVCLAFVATTLAESTLADRMSTYAARQKRNQLSQPRPGIWAWLCDCKKPRSVSPEETTSTGAQPVTTVVPLQLDEIKCDISPRLMDKVFLCAYPLCFLLFNVIYWPLYAGGY</sequence>
<feature type="domain" description="Neurotransmitter-gated ion-channel transmembrane" evidence="13">
    <location>
        <begin position="264"/>
        <end position="345"/>
    </location>
</feature>
<evidence type="ECO:0000256" key="5">
    <source>
        <dbReference type="ARBA" id="ARBA00022692"/>
    </source>
</evidence>
<keyword evidence="4" id="KW-1003">Cell membrane</keyword>
<evidence type="ECO:0000256" key="2">
    <source>
        <dbReference type="ARBA" id="ARBA00004236"/>
    </source>
</evidence>
<organism evidence="16">
    <name type="scientific">Schistocephalus solidus</name>
    <name type="common">Tapeworm</name>
    <dbReference type="NCBI Taxonomy" id="70667"/>
    <lineage>
        <taxon>Eukaryota</taxon>
        <taxon>Metazoa</taxon>
        <taxon>Spiralia</taxon>
        <taxon>Lophotrochozoa</taxon>
        <taxon>Platyhelminthes</taxon>
        <taxon>Cestoda</taxon>
        <taxon>Eucestoda</taxon>
        <taxon>Diphyllobothriidea</taxon>
        <taxon>Diphyllobothriidae</taxon>
        <taxon>Schistocephalus</taxon>
    </lineage>
</organism>
<feature type="signal peptide" evidence="11">
    <location>
        <begin position="1"/>
        <end position="28"/>
    </location>
</feature>
<evidence type="ECO:0000313" key="16">
    <source>
        <dbReference type="WBParaSite" id="SSLN_0001976001-mRNA-1"/>
    </source>
</evidence>
<evidence type="ECO:0000256" key="3">
    <source>
        <dbReference type="ARBA" id="ARBA00022448"/>
    </source>
</evidence>
<dbReference type="STRING" id="70667.A0A183TRD9"/>
<dbReference type="InterPro" id="IPR006029">
    <property type="entry name" value="Neurotrans-gated_channel_TM"/>
</dbReference>
<dbReference type="InterPro" id="IPR036734">
    <property type="entry name" value="Neur_chan_lig-bd_sf"/>
</dbReference>
<dbReference type="GO" id="GO:0005886">
    <property type="term" value="C:plasma membrane"/>
    <property type="evidence" value="ECO:0007669"/>
    <property type="project" value="UniProtKB-SubCell"/>
</dbReference>
<feature type="transmembrane region" description="Helical" evidence="11">
    <location>
        <begin position="321"/>
        <end position="340"/>
    </location>
</feature>
<dbReference type="InterPro" id="IPR038050">
    <property type="entry name" value="Neuro_actylchol_rec"/>
</dbReference>
<evidence type="ECO:0000256" key="10">
    <source>
        <dbReference type="ARBA" id="ARBA00023303"/>
    </source>
</evidence>
<feature type="transmembrane region" description="Helical" evidence="11">
    <location>
        <begin position="411"/>
        <end position="430"/>
    </location>
</feature>
<keyword evidence="3 11" id="KW-0813">Transport</keyword>
<comment type="subcellular location">
    <subcellularLocation>
        <location evidence="2">Cell membrane</location>
    </subcellularLocation>
    <subcellularLocation>
        <location evidence="1">Membrane</location>
        <topology evidence="1">Multi-pass membrane protein</topology>
    </subcellularLocation>
</comment>
<dbReference type="InterPro" id="IPR018000">
    <property type="entry name" value="Neurotransmitter_ion_chnl_CS"/>
</dbReference>
<evidence type="ECO:0000256" key="11">
    <source>
        <dbReference type="RuleBase" id="RU000687"/>
    </source>
</evidence>
<dbReference type="Gene3D" id="2.70.170.10">
    <property type="entry name" value="Neurotransmitter-gated ion-channel ligand-binding domain"/>
    <property type="match status" value="1"/>
</dbReference>
<dbReference type="Pfam" id="PF02932">
    <property type="entry name" value="Neur_chan_memb"/>
    <property type="match status" value="1"/>
</dbReference>
<keyword evidence="8 11" id="KW-0406">Ion transport</keyword>
<dbReference type="InterPro" id="IPR006201">
    <property type="entry name" value="Neur_channel"/>
</dbReference>
<dbReference type="PROSITE" id="PS00236">
    <property type="entry name" value="NEUROTR_ION_CHANNEL"/>
    <property type="match status" value="1"/>
</dbReference>
<dbReference type="Pfam" id="PF02931">
    <property type="entry name" value="Neur_chan_LBD"/>
    <property type="match status" value="1"/>
</dbReference>
<dbReference type="PRINTS" id="PR00253">
    <property type="entry name" value="GABAARECEPTR"/>
</dbReference>
<proteinExistence type="inferred from homology"/>
<feature type="transmembrane region" description="Helical" evidence="11">
    <location>
        <begin position="291"/>
        <end position="309"/>
    </location>
</feature>
<dbReference type="InterPro" id="IPR036719">
    <property type="entry name" value="Neuro-gated_channel_TM_sf"/>
</dbReference>
<reference evidence="16" key="1">
    <citation type="submission" date="2016-06" db="UniProtKB">
        <authorList>
            <consortium name="WormBaseParasite"/>
        </authorList>
    </citation>
    <scope>IDENTIFICATION</scope>
</reference>
<dbReference type="InterPro" id="IPR006202">
    <property type="entry name" value="Neur_chan_lig-bd"/>
</dbReference>
<evidence type="ECO:0000259" key="12">
    <source>
        <dbReference type="Pfam" id="PF02931"/>
    </source>
</evidence>
<accession>A0A183TRD9</accession>
<dbReference type="OrthoDB" id="407674at2759"/>
<evidence type="ECO:0000313" key="14">
    <source>
        <dbReference type="EMBL" id="VDM05423.1"/>
    </source>
</evidence>
<evidence type="ECO:0000313" key="15">
    <source>
        <dbReference type="Proteomes" id="UP000275846"/>
    </source>
</evidence>
<dbReference type="WBParaSite" id="SSLN_0001976001-mRNA-1">
    <property type="protein sequence ID" value="SSLN_0001976001-mRNA-1"/>
    <property type="gene ID" value="SSLN_0001976001"/>
</dbReference>
<keyword evidence="6 11" id="KW-0732">Signal</keyword>
<feature type="chain" id="PRO_5043073835" evidence="11">
    <location>
        <begin position="29"/>
        <end position="435"/>
    </location>
</feature>
<keyword evidence="10 11" id="KW-0407">Ion channel</keyword>
<dbReference type="CDD" id="cd18987">
    <property type="entry name" value="LGIC_ECD_anion"/>
    <property type="match status" value="1"/>
</dbReference>
<dbReference type="Proteomes" id="UP000275846">
    <property type="component" value="Unassembled WGS sequence"/>
</dbReference>
<evidence type="ECO:0000256" key="8">
    <source>
        <dbReference type="ARBA" id="ARBA00023065"/>
    </source>
</evidence>
<reference evidence="14 15" key="2">
    <citation type="submission" date="2018-11" db="EMBL/GenBank/DDBJ databases">
        <authorList>
            <consortium name="Pathogen Informatics"/>
        </authorList>
    </citation>
    <scope>NUCLEOTIDE SEQUENCE [LARGE SCALE GENOMIC DNA]</scope>
    <source>
        <strain evidence="14 15">NST_G2</strain>
    </source>
</reference>
<feature type="transmembrane region" description="Helical" evidence="11">
    <location>
        <begin position="256"/>
        <end position="279"/>
    </location>
</feature>
<keyword evidence="9 11" id="KW-0472">Membrane</keyword>
<evidence type="ECO:0000259" key="13">
    <source>
        <dbReference type="Pfam" id="PF02932"/>
    </source>
</evidence>
<keyword evidence="5 11" id="KW-0812">Transmembrane</keyword>
<dbReference type="SUPFAM" id="SSF63712">
    <property type="entry name" value="Nicotinic receptor ligand binding domain-like"/>
    <property type="match status" value="1"/>
</dbReference>
<dbReference type="SUPFAM" id="SSF90112">
    <property type="entry name" value="Neurotransmitter-gated ion-channel transmembrane pore"/>
    <property type="match status" value="1"/>
</dbReference>
<dbReference type="PRINTS" id="PR00252">
    <property type="entry name" value="NRIONCHANNEL"/>
</dbReference>
<keyword evidence="7 11" id="KW-1133">Transmembrane helix</keyword>
<evidence type="ECO:0000256" key="6">
    <source>
        <dbReference type="ARBA" id="ARBA00022729"/>
    </source>
</evidence>
<evidence type="ECO:0000256" key="1">
    <source>
        <dbReference type="ARBA" id="ARBA00004141"/>
    </source>
</evidence>
<dbReference type="CDD" id="cd19049">
    <property type="entry name" value="LGIC_TM_anion"/>
    <property type="match status" value="1"/>
</dbReference>
<dbReference type="PANTHER" id="PTHR18945">
    <property type="entry name" value="NEUROTRANSMITTER GATED ION CHANNEL"/>
    <property type="match status" value="1"/>
</dbReference>
<feature type="domain" description="Neurotransmitter-gated ion-channel ligand-binding" evidence="12">
    <location>
        <begin position="53"/>
        <end position="203"/>
    </location>
</feature>
<keyword evidence="15" id="KW-1185">Reference proteome</keyword>
<dbReference type="EMBL" id="UYSU01046065">
    <property type="protein sequence ID" value="VDM05423.1"/>
    <property type="molecule type" value="Genomic_DNA"/>
</dbReference>
<dbReference type="GO" id="GO:0004888">
    <property type="term" value="F:transmembrane signaling receptor activity"/>
    <property type="evidence" value="ECO:0007669"/>
    <property type="project" value="InterPro"/>
</dbReference>
<evidence type="ECO:0000256" key="9">
    <source>
        <dbReference type="ARBA" id="ARBA00023136"/>
    </source>
</evidence>
<name>A0A183TRD9_SCHSO</name>
<dbReference type="AlphaFoldDB" id="A0A183TRD9"/>
<dbReference type="Gene3D" id="1.20.58.390">
    <property type="entry name" value="Neurotransmitter-gated ion-channel transmembrane domain"/>
    <property type="match status" value="1"/>
</dbReference>
<gene>
    <name evidence="14" type="ORF">SSLN_LOCUS19037</name>
</gene>